<evidence type="ECO:0000256" key="7">
    <source>
        <dbReference type="SAM" id="Phobius"/>
    </source>
</evidence>
<evidence type="ECO:0000256" key="6">
    <source>
        <dbReference type="SAM" id="MobiDB-lite"/>
    </source>
</evidence>
<evidence type="ECO:0000256" key="3">
    <source>
        <dbReference type="ARBA" id="ARBA00022692"/>
    </source>
</evidence>
<dbReference type="Pfam" id="PF01988">
    <property type="entry name" value="VIT1"/>
    <property type="match status" value="1"/>
</dbReference>
<proteinExistence type="inferred from homology"/>
<keyword evidence="9" id="KW-1185">Reference proteome</keyword>
<sequence>MHIFKPSSIARTDVRGSTSRRINSMSAPSERTHVDRKAATAAYSALDVELSSKAHAERASGTHDEQHSAVGGRLKTIVFGGLDGILTCFAIVSSCAGSDMSPRVVLLLGACNILADALAMGVGEYLSTKSSDEFASYERTREDWEMRHNPEGEILEMVDIYVGRGMSREDATTVITTMAKYHDFFVNVMMVEELGLTVPEPEAHCDAMKDGFLMFLAFCVFGAFPLLGYALLPQFRPDAAPHELFLAACAVTGVTLFGLGAVKAKFVNGNPYKLGAETLALGALCASSAYSAGALLQQFLPS</sequence>
<feature type="region of interest" description="Disordered" evidence="6">
    <location>
        <begin position="1"/>
        <end position="36"/>
    </location>
</feature>
<keyword evidence="4 7" id="KW-1133">Transmembrane helix</keyword>
<comment type="caution">
    <text evidence="8">The sequence shown here is derived from an EMBL/GenBank/DDBJ whole genome shotgun (WGS) entry which is preliminary data.</text>
</comment>
<evidence type="ECO:0000256" key="5">
    <source>
        <dbReference type="ARBA" id="ARBA00023136"/>
    </source>
</evidence>
<evidence type="ECO:0000256" key="4">
    <source>
        <dbReference type="ARBA" id="ARBA00022989"/>
    </source>
</evidence>
<name>A0ABR1GC09_AURAN</name>
<evidence type="ECO:0000256" key="2">
    <source>
        <dbReference type="ARBA" id="ARBA00007049"/>
    </source>
</evidence>
<comment type="subcellular location">
    <subcellularLocation>
        <location evidence="1">Endomembrane system</location>
        <topology evidence="1">Multi-pass membrane protein</topology>
    </subcellularLocation>
</comment>
<dbReference type="Proteomes" id="UP001363151">
    <property type="component" value="Unassembled WGS sequence"/>
</dbReference>
<feature type="transmembrane region" description="Helical" evidence="7">
    <location>
        <begin position="274"/>
        <end position="296"/>
    </location>
</feature>
<keyword evidence="3 7" id="KW-0812">Transmembrane</keyword>
<feature type="compositionally biased region" description="Polar residues" evidence="6">
    <location>
        <begin position="15"/>
        <end position="29"/>
    </location>
</feature>
<evidence type="ECO:0000256" key="1">
    <source>
        <dbReference type="ARBA" id="ARBA00004127"/>
    </source>
</evidence>
<comment type="similarity">
    <text evidence="2">Belongs to the CCC1 family.</text>
</comment>
<dbReference type="InterPro" id="IPR008217">
    <property type="entry name" value="Ccc1_fam"/>
</dbReference>
<feature type="transmembrane region" description="Helical" evidence="7">
    <location>
        <begin position="244"/>
        <end position="262"/>
    </location>
</feature>
<protein>
    <submittedName>
        <fullName evidence="8">Vacuolar Fe2+/Mn2+ transporter</fullName>
    </submittedName>
</protein>
<keyword evidence="5 7" id="KW-0472">Membrane</keyword>
<organism evidence="8 9">
    <name type="scientific">Aureococcus anophagefferens</name>
    <name type="common">Harmful bloom alga</name>
    <dbReference type="NCBI Taxonomy" id="44056"/>
    <lineage>
        <taxon>Eukaryota</taxon>
        <taxon>Sar</taxon>
        <taxon>Stramenopiles</taxon>
        <taxon>Ochrophyta</taxon>
        <taxon>Pelagophyceae</taxon>
        <taxon>Pelagomonadales</taxon>
        <taxon>Pelagomonadaceae</taxon>
        <taxon>Aureococcus</taxon>
    </lineage>
</organism>
<gene>
    <name evidence="8" type="primary">CCC1</name>
    <name evidence="8" type="ORF">SO694_00001216</name>
</gene>
<evidence type="ECO:0000313" key="9">
    <source>
        <dbReference type="Proteomes" id="UP001363151"/>
    </source>
</evidence>
<dbReference type="PANTHER" id="PTHR31851">
    <property type="entry name" value="FE(2+)/MN(2+) TRANSPORTER PCL1"/>
    <property type="match status" value="1"/>
</dbReference>
<dbReference type="EMBL" id="JBBJCI010000035">
    <property type="protein sequence ID" value="KAK7253268.1"/>
    <property type="molecule type" value="Genomic_DNA"/>
</dbReference>
<accession>A0ABR1GC09</accession>
<feature type="transmembrane region" description="Helical" evidence="7">
    <location>
        <begin position="212"/>
        <end position="232"/>
    </location>
</feature>
<reference evidence="8 9" key="1">
    <citation type="submission" date="2024-03" db="EMBL/GenBank/DDBJ databases">
        <title>Aureococcus anophagefferens CCMP1851 and Kratosvirus quantuckense: Draft genome of a second virus-susceptible host strain in the model system.</title>
        <authorList>
            <person name="Chase E."/>
            <person name="Truchon A.R."/>
            <person name="Schepens W."/>
            <person name="Wilhelm S.W."/>
        </authorList>
    </citation>
    <scope>NUCLEOTIDE SEQUENCE [LARGE SCALE GENOMIC DNA]</scope>
    <source>
        <strain evidence="8 9">CCMP1851</strain>
    </source>
</reference>
<evidence type="ECO:0000313" key="8">
    <source>
        <dbReference type="EMBL" id="KAK7253268.1"/>
    </source>
</evidence>